<evidence type="ECO:0000256" key="7">
    <source>
        <dbReference type="ARBA" id="ARBA00023146"/>
    </source>
</evidence>
<dbReference type="Gene3D" id="3.90.740.10">
    <property type="entry name" value="Valyl/Leucyl/Isoleucyl-tRNA synthetase, editing domain"/>
    <property type="match status" value="1"/>
</dbReference>
<dbReference type="InterPro" id="IPR002300">
    <property type="entry name" value="aa-tRNA-synth_Ia"/>
</dbReference>
<dbReference type="InterPro" id="IPR009080">
    <property type="entry name" value="tRNAsynth_Ia_anticodon-bd"/>
</dbReference>
<dbReference type="SUPFAM" id="SSF47323">
    <property type="entry name" value="Anticodon-binding domain of a subclass of class I aminoacyl-tRNA synthetases"/>
    <property type="match status" value="1"/>
</dbReference>
<dbReference type="Gene3D" id="1.10.730.10">
    <property type="entry name" value="Isoleucyl-tRNA Synthetase, Domain 1"/>
    <property type="match status" value="1"/>
</dbReference>
<keyword evidence="6 9" id="KW-0175">Coiled coil</keyword>
<evidence type="ECO:0000259" key="11">
    <source>
        <dbReference type="Pfam" id="PF08264"/>
    </source>
</evidence>
<feature type="short sequence motif" description="'KMSKS' region" evidence="9">
    <location>
        <begin position="518"/>
        <end position="522"/>
    </location>
</feature>
<dbReference type="Proteomes" id="UP000002020">
    <property type="component" value="Chromosome"/>
</dbReference>
<dbReference type="SUPFAM" id="SSF50677">
    <property type="entry name" value="ValRS/IleRS/LeuRS editing domain"/>
    <property type="match status" value="1"/>
</dbReference>
<dbReference type="GO" id="GO:0005829">
    <property type="term" value="C:cytosol"/>
    <property type="evidence" value="ECO:0007669"/>
    <property type="project" value="TreeGrafter"/>
</dbReference>
<evidence type="ECO:0000313" key="12">
    <source>
        <dbReference type="EMBL" id="CAP18525.1"/>
    </source>
</evidence>
<name>B3QZY8_PHYMT</name>
<dbReference type="InterPro" id="IPR037118">
    <property type="entry name" value="Val-tRNA_synth_C_sf"/>
</dbReference>
<organism evidence="12 13">
    <name type="scientific">Phytoplasma mali (strain AT)</name>
    <dbReference type="NCBI Taxonomy" id="482235"/>
    <lineage>
        <taxon>Bacteria</taxon>
        <taxon>Bacillati</taxon>
        <taxon>Mycoplasmatota</taxon>
        <taxon>Mollicutes</taxon>
        <taxon>Acholeplasmatales</taxon>
        <taxon>Acholeplasmataceae</taxon>
        <taxon>Candidatus Phytoplasma</taxon>
        <taxon>16SrX (Apple proliferation group)</taxon>
    </lineage>
</organism>
<comment type="subunit">
    <text evidence="9">Monomer.</text>
</comment>
<dbReference type="InterPro" id="IPR033705">
    <property type="entry name" value="Anticodon_Ia_Val"/>
</dbReference>
<dbReference type="InterPro" id="IPR014729">
    <property type="entry name" value="Rossmann-like_a/b/a_fold"/>
</dbReference>
<dbReference type="GO" id="GO:0002161">
    <property type="term" value="F:aminoacyl-tRNA deacylase activity"/>
    <property type="evidence" value="ECO:0007669"/>
    <property type="project" value="InterPro"/>
</dbReference>
<evidence type="ECO:0000256" key="6">
    <source>
        <dbReference type="ARBA" id="ARBA00023054"/>
    </source>
</evidence>
<dbReference type="Gene3D" id="3.40.50.620">
    <property type="entry name" value="HUPs"/>
    <property type="match status" value="3"/>
</dbReference>
<evidence type="ECO:0000256" key="1">
    <source>
        <dbReference type="ARBA" id="ARBA00022490"/>
    </source>
</evidence>
<keyword evidence="1 9" id="KW-0963">Cytoplasm</keyword>
<dbReference type="NCBIfam" id="NF004349">
    <property type="entry name" value="PRK05729.1"/>
    <property type="match status" value="1"/>
</dbReference>
<dbReference type="InterPro" id="IPR013155">
    <property type="entry name" value="M/V/L/I-tRNA-synth_anticd-bd"/>
</dbReference>
<comment type="function">
    <text evidence="9">Catalyzes the attachment of valine to tRNA(Val). As ValRS can inadvertently accommodate and process structurally similar amino acids such as threonine, to avoid such errors, it has a 'posttransfer' editing activity that hydrolyzes mischarged Thr-tRNA(Val) in a tRNA-dependent manner.</text>
</comment>
<dbReference type="EC" id="6.1.1.9" evidence="9"/>
<feature type="binding site" evidence="9">
    <location>
        <position position="521"/>
    </location>
    <ligand>
        <name>ATP</name>
        <dbReference type="ChEBI" id="CHEBI:30616"/>
    </ligand>
</feature>
<dbReference type="PROSITE" id="PS00178">
    <property type="entry name" value="AA_TRNA_LIGASE_I"/>
    <property type="match status" value="1"/>
</dbReference>
<dbReference type="Pfam" id="PF00133">
    <property type="entry name" value="tRNA-synt_1"/>
    <property type="match status" value="1"/>
</dbReference>
<dbReference type="InterPro" id="IPR009008">
    <property type="entry name" value="Val/Leu/Ile-tRNA-synth_edit"/>
</dbReference>
<dbReference type="Pfam" id="PF08264">
    <property type="entry name" value="Anticodon_1"/>
    <property type="match status" value="1"/>
</dbReference>
<dbReference type="HAMAP" id="MF_02004">
    <property type="entry name" value="Val_tRNA_synth_type1"/>
    <property type="match status" value="1"/>
</dbReference>
<evidence type="ECO:0000259" key="10">
    <source>
        <dbReference type="Pfam" id="PF00133"/>
    </source>
</evidence>
<dbReference type="HOGENOM" id="CLU_001493_0_2_14"/>
<evidence type="ECO:0000256" key="2">
    <source>
        <dbReference type="ARBA" id="ARBA00022598"/>
    </source>
</evidence>
<dbReference type="KEGG" id="pml:ATP_00338"/>
<feature type="domain" description="Methionyl/Valyl/Leucyl/Isoleucyl-tRNA synthetase anticodon-binding" evidence="11">
    <location>
        <begin position="600"/>
        <end position="730"/>
    </location>
</feature>
<dbReference type="AlphaFoldDB" id="B3QZY8"/>
<dbReference type="InterPro" id="IPR002303">
    <property type="entry name" value="Valyl-tRNA_ligase"/>
</dbReference>
<dbReference type="InterPro" id="IPR010978">
    <property type="entry name" value="tRNA-bd_arm"/>
</dbReference>
<dbReference type="STRING" id="37692.ATP_00338"/>
<dbReference type="Gene3D" id="1.10.287.380">
    <property type="entry name" value="Valyl-tRNA synthetase, C-terminal domain"/>
    <property type="match status" value="1"/>
</dbReference>
<dbReference type="GO" id="GO:0006438">
    <property type="term" value="P:valyl-tRNA aminoacylation"/>
    <property type="evidence" value="ECO:0007669"/>
    <property type="project" value="UniProtKB-UniRule"/>
</dbReference>
<evidence type="ECO:0000256" key="3">
    <source>
        <dbReference type="ARBA" id="ARBA00022741"/>
    </source>
</evidence>
<dbReference type="PANTHER" id="PTHR11946">
    <property type="entry name" value="VALYL-TRNA SYNTHETASES"/>
    <property type="match status" value="1"/>
</dbReference>
<dbReference type="GO" id="GO:0005524">
    <property type="term" value="F:ATP binding"/>
    <property type="evidence" value="ECO:0007669"/>
    <property type="project" value="UniProtKB-UniRule"/>
</dbReference>
<comment type="subcellular location">
    <subcellularLocation>
        <location evidence="9">Cytoplasm</location>
    </subcellularLocation>
</comment>
<keyword evidence="7 9" id="KW-0030">Aminoacyl-tRNA synthetase</keyword>
<evidence type="ECO:0000256" key="8">
    <source>
        <dbReference type="ARBA" id="ARBA00047552"/>
    </source>
</evidence>
<keyword evidence="3 9" id="KW-0547">Nucleotide-binding</keyword>
<keyword evidence="4 9" id="KW-0067">ATP-binding</keyword>
<comment type="domain">
    <text evidence="9">The C-terminal coiled-coil domain is crucial for aminoacylation activity.</text>
</comment>
<reference evidence="12 13" key="1">
    <citation type="journal article" date="2008" name="BMC Genomics">
        <title>The linear chromosome of the plant-pathogenic mycoplasma 'Candidatus Phytoplasma mali'.</title>
        <authorList>
            <person name="Kube M."/>
            <person name="Schneider B."/>
            <person name="Kuhl H."/>
            <person name="Dandekar T."/>
            <person name="Heitmann K."/>
            <person name="Migdoll A.M."/>
            <person name="Reinhardt R."/>
            <person name="Seemueller E."/>
        </authorList>
    </citation>
    <scope>NUCLEOTIDE SEQUENCE [LARGE SCALE GENOMIC DNA]</scope>
    <source>
        <strain evidence="12 13">AT</strain>
    </source>
</reference>
<dbReference type="SUPFAM" id="SSF46589">
    <property type="entry name" value="tRNA-binding arm"/>
    <property type="match status" value="1"/>
</dbReference>
<evidence type="ECO:0000313" key="13">
    <source>
        <dbReference type="Proteomes" id="UP000002020"/>
    </source>
</evidence>
<dbReference type="CDD" id="cd07962">
    <property type="entry name" value="Anticodon_Ia_Val"/>
    <property type="match status" value="1"/>
</dbReference>
<evidence type="ECO:0000256" key="9">
    <source>
        <dbReference type="HAMAP-Rule" id="MF_02004"/>
    </source>
</evidence>
<comment type="similarity">
    <text evidence="9">Belongs to the class-I aminoacyl-tRNA synthetase family. ValS type 1 subfamily.</text>
</comment>
<dbReference type="CDD" id="cd00817">
    <property type="entry name" value="ValRS_core"/>
    <property type="match status" value="1"/>
</dbReference>
<evidence type="ECO:0000256" key="4">
    <source>
        <dbReference type="ARBA" id="ARBA00022840"/>
    </source>
</evidence>
<proteinExistence type="inferred from homology"/>
<keyword evidence="13" id="KW-1185">Reference proteome</keyword>
<gene>
    <name evidence="9 12" type="primary">valS</name>
    <name evidence="12" type="ordered locus">ATP_00338</name>
</gene>
<dbReference type="InterPro" id="IPR001412">
    <property type="entry name" value="aa-tRNA-synth_I_CS"/>
</dbReference>
<evidence type="ECO:0000256" key="5">
    <source>
        <dbReference type="ARBA" id="ARBA00022917"/>
    </source>
</evidence>
<keyword evidence="5 9" id="KW-0648">Protein biosynthesis</keyword>
<accession>B3QZY8</accession>
<protein>
    <recommendedName>
        <fullName evidence="9">Valine--tRNA ligase</fullName>
        <ecNumber evidence="9">6.1.1.9</ecNumber>
    </recommendedName>
    <alternativeName>
        <fullName evidence="9">Valyl-tRNA synthetase</fullName>
        <shortName evidence="9">ValRS</shortName>
    </alternativeName>
</protein>
<feature type="domain" description="Aminoacyl-tRNA synthetase class Ia" evidence="10">
    <location>
        <begin position="14"/>
        <end position="436"/>
    </location>
</feature>
<dbReference type="NCBIfam" id="TIGR00422">
    <property type="entry name" value="valS"/>
    <property type="match status" value="1"/>
</dbReference>
<feature type="short sequence motif" description="'HIGH' region" evidence="9">
    <location>
        <begin position="49"/>
        <end position="59"/>
    </location>
</feature>
<dbReference type="eggNOG" id="COG0525">
    <property type="taxonomic scope" value="Bacteria"/>
</dbReference>
<comment type="domain">
    <text evidence="9">ValRS has two distinct active sites: one for aminoacylation and one for editing. The misactivated threonine is translocated from the active site to the editing site.</text>
</comment>
<sequence>MKKKYDFKIIEKDRYKNWINKKYFKDNLKNNITNSTINKKPFTIILPPPNVTGKLHLGHALNNVLQDVIIRRKKMLGFEVLFLPGMDHAGIATQIKVKKRLKSEGLFNKELSKETFLKYAWQWKAEYANKIRRQWEILGLHLDYDNEKFTLDSDLSSTVKYAFIKLYHQNLIYRSDRIINWDPQTQTALSNVEVYYQEKNSNMYYLKYFLQNDNSFFLEVATTRPETMFVDQALMVHPDDNRYKHFIGSKFFIPDTNIVIPLISDPYVKPEFGSGVVKVTPAHDENDFSIGKKHNLKAVLCMNKDGTMNKMAFNYENLDRFVCRQKLINVLEKKGFVSKIEPYVCSIGYSSISNVPIEQRLSLQWFLKTNELAKNVLNKNKINFYPARYKKTFMRWLENLQDWCISRQLWWGHSIPAWQKGSKIKVQIESPGKEWKADPDVLDTWFSSSLWPFSVLGWPNKDNFNFKHRFPTDVLVTGYDILTFWVSRMCLQSLHLTHKDPFKDVLLHGLIRDSKGNKMSKSKDNGIDPNLVIEKYGTDVLRWFLTTNSSPGMDFNYDEIKIDASWNFLNKIWNISRFFKLKFNIFTEDFDENKLLFPEKAILTQFKQLLTKVDILFEKYEFHEVGKLIYKFLWEDFANWGLEFLKDHIQTTNTQKFLIYIFNNILKLLNPFIPFLTDFIYAEINKTDTIMLCNWPKIHYENLECLKDFEILKNLIIKMRQFIKKYEINNFKLISIELELSIEKQEILLPFKSILKKFFQVNDVIFIKQVNKESKTLLFVERDMSVYLDKNIFLFLNKQKSKNNLQSQKEFIFKEIKRSENILNNKDFLTKANPNKIIEEKNKYQNYLSEYKKIMNFLSHEKE</sequence>
<dbReference type="SUPFAM" id="SSF52374">
    <property type="entry name" value="Nucleotidylyl transferase"/>
    <property type="match status" value="1"/>
</dbReference>
<dbReference type="EMBL" id="CU469464">
    <property type="protein sequence ID" value="CAP18525.1"/>
    <property type="molecule type" value="Genomic_DNA"/>
</dbReference>
<dbReference type="GO" id="GO:0004832">
    <property type="term" value="F:valine-tRNA ligase activity"/>
    <property type="evidence" value="ECO:0007669"/>
    <property type="project" value="UniProtKB-UniRule"/>
</dbReference>
<comment type="catalytic activity">
    <reaction evidence="8 9">
        <text>tRNA(Val) + L-valine + ATP = L-valyl-tRNA(Val) + AMP + diphosphate</text>
        <dbReference type="Rhea" id="RHEA:10704"/>
        <dbReference type="Rhea" id="RHEA-COMP:9672"/>
        <dbReference type="Rhea" id="RHEA-COMP:9708"/>
        <dbReference type="ChEBI" id="CHEBI:30616"/>
        <dbReference type="ChEBI" id="CHEBI:33019"/>
        <dbReference type="ChEBI" id="CHEBI:57762"/>
        <dbReference type="ChEBI" id="CHEBI:78442"/>
        <dbReference type="ChEBI" id="CHEBI:78537"/>
        <dbReference type="ChEBI" id="CHEBI:456215"/>
        <dbReference type="EC" id="6.1.1.9"/>
    </reaction>
</comment>
<dbReference type="PRINTS" id="PR00986">
    <property type="entry name" value="TRNASYNTHVAL"/>
</dbReference>
<keyword evidence="2 9" id="KW-0436">Ligase</keyword>
<dbReference type="PANTHER" id="PTHR11946:SF93">
    <property type="entry name" value="VALINE--TRNA LIGASE, CHLOROPLASTIC_MITOCHONDRIAL 2"/>
    <property type="match status" value="1"/>
</dbReference>